<evidence type="ECO:0000256" key="2">
    <source>
        <dbReference type="ARBA" id="ARBA00006339"/>
    </source>
</evidence>
<evidence type="ECO:0000256" key="7">
    <source>
        <dbReference type="ARBA" id="ARBA00023136"/>
    </source>
</evidence>
<keyword evidence="5" id="KW-1133">Transmembrane helix</keyword>
<evidence type="ECO:0000313" key="10">
    <source>
        <dbReference type="EMBL" id="CAH1794620.1"/>
    </source>
</evidence>
<accession>A0A8S4PN25</accession>
<dbReference type="InterPro" id="IPR005331">
    <property type="entry name" value="Sulfotransferase"/>
</dbReference>
<dbReference type="AlphaFoldDB" id="A0A8S4PN25"/>
<evidence type="ECO:0000256" key="4">
    <source>
        <dbReference type="ARBA" id="ARBA00022692"/>
    </source>
</evidence>
<comment type="caution">
    <text evidence="10">The sequence shown here is derived from an EMBL/GenBank/DDBJ whole genome shotgun (WGS) entry which is preliminary data.</text>
</comment>
<evidence type="ECO:0000256" key="6">
    <source>
        <dbReference type="ARBA" id="ARBA00023034"/>
    </source>
</evidence>
<dbReference type="EC" id="2.8.2.-" evidence="9"/>
<keyword evidence="6 9" id="KW-0333">Golgi apparatus</keyword>
<dbReference type="OrthoDB" id="2019940at2759"/>
<keyword evidence="3 9" id="KW-0808">Transferase</keyword>
<keyword evidence="4" id="KW-0812">Transmembrane</keyword>
<dbReference type="GO" id="GO:0000139">
    <property type="term" value="C:Golgi membrane"/>
    <property type="evidence" value="ECO:0007669"/>
    <property type="project" value="UniProtKB-SubCell"/>
</dbReference>
<evidence type="ECO:0000256" key="3">
    <source>
        <dbReference type="ARBA" id="ARBA00022679"/>
    </source>
</evidence>
<dbReference type="EMBL" id="CAIIXF020000009">
    <property type="protein sequence ID" value="CAH1794620.1"/>
    <property type="molecule type" value="Genomic_DNA"/>
</dbReference>
<dbReference type="PANTHER" id="PTHR12137:SF54">
    <property type="entry name" value="CARBOHYDRATE SULFOTRANSFERASE"/>
    <property type="match status" value="1"/>
</dbReference>
<evidence type="ECO:0000256" key="8">
    <source>
        <dbReference type="ARBA" id="ARBA00023180"/>
    </source>
</evidence>
<dbReference type="PANTHER" id="PTHR12137">
    <property type="entry name" value="CARBOHYDRATE SULFOTRANSFERASE"/>
    <property type="match status" value="1"/>
</dbReference>
<keyword evidence="8 9" id="KW-0325">Glycoprotein</keyword>
<feature type="non-terminal residue" evidence="10">
    <location>
        <position position="1"/>
    </location>
</feature>
<gene>
    <name evidence="10" type="ORF">OFUS_LOCUS19290</name>
</gene>
<reference evidence="10" key="1">
    <citation type="submission" date="2022-03" db="EMBL/GenBank/DDBJ databases">
        <authorList>
            <person name="Martin C."/>
        </authorList>
    </citation>
    <scope>NUCLEOTIDE SEQUENCE</scope>
</reference>
<dbReference type="GO" id="GO:0008146">
    <property type="term" value="F:sulfotransferase activity"/>
    <property type="evidence" value="ECO:0007669"/>
    <property type="project" value="InterPro"/>
</dbReference>
<keyword evidence="9" id="KW-0119">Carbohydrate metabolism</keyword>
<dbReference type="Pfam" id="PF03567">
    <property type="entry name" value="Sulfotransfer_2"/>
    <property type="match status" value="1"/>
</dbReference>
<evidence type="ECO:0000256" key="9">
    <source>
        <dbReference type="RuleBase" id="RU364020"/>
    </source>
</evidence>
<sequence>EMFANFNDVYWKYGRIAIQKFRENPSEKSLQYGHDITFEEFLRYVVYHFENSNEIEPYWTSIMDVCHPCNIDYDIIGHMETFDVDSKYALCTSGIANMMELFSGFETDIKKKNIRRMTLEAYERKHALESVFTHEEFLTRHIWNICMHEYMITPINIENISINATALESSALLEQHSSFDFSNKRISQTQSKGPYKEIPNDLLQKLTKLYVSDYEMFGYKRKDEN</sequence>
<evidence type="ECO:0000256" key="5">
    <source>
        <dbReference type="ARBA" id="ARBA00022989"/>
    </source>
</evidence>
<keyword evidence="9" id="KW-0735">Signal-anchor</keyword>
<evidence type="ECO:0000256" key="1">
    <source>
        <dbReference type="ARBA" id="ARBA00004323"/>
    </source>
</evidence>
<keyword evidence="11" id="KW-1185">Reference proteome</keyword>
<comment type="subcellular location">
    <subcellularLocation>
        <location evidence="1 9">Golgi apparatus membrane</location>
        <topology evidence="1 9">Single-pass type II membrane protein</topology>
    </subcellularLocation>
</comment>
<organism evidence="10 11">
    <name type="scientific">Owenia fusiformis</name>
    <name type="common">Polychaete worm</name>
    <dbReference type="NCBI Taxonomy" id="6347"/>
    <lineage>
        <taxon>Eukaryota</taxon>
        <taxon>Metazoa</taxon>
        <taxon>Spiralia</taxon>
        <taxon>Lophotrochozoa</taxon>
        <taxon>Annelida</taxon>
        <taxon>Polychaeta</taxon>
        <taxon>Sedentaria</taxon>
        <taxon>Canalipalpata</taxon>
        <taxon>Sabellida</taxon>
        <taxon>Oweniida</taxon>
        <taxon>Oweniidae</taxon>
        <taxon>Owenia</taxon>
    </lineage>
</organism>
<dbReference type="InterPro" id="IPR018011">
    <property type="entry name" value="Carb_sulfotrans_8-10"/>
</dbReference>
<protein>
    <recommendedName>
        <fullName evidence="9">Carbohydrate sulfotransferase</fullName>
        <ecNumber evidence="9">2.8.2.-</ecNumber>
    </recommendedName>
</protein>
<name>A0A8S4PN25_OWEFU</name>
<keyword evidence="7" id="KW-0472">Membrane</keyword>
<dbReference type="GO" id="GO:0016051">
    <property type="term" value="P:carbohydrate biosynthetic process"/>
    <property type="evidence" value="ECO:0007669"/>
    <property type="project" value="InterPro"/>
</dbReference>
<comment type="similarity">
    <text evidence="2 9">Belongs to the sulfotransferase 2 family.</text>
</comment>
<proteinExistence type="inferred from homology"/>
<evidence type="ECO:0000313" key="11">
    <source>
        <dbReference type="Proteomes" id="UP000749559"/>
    </source>
</evidence>
<dbReference type="Proteomes" id="UP000749559">
    <property type="component" value="Unassembled WGS sequence"/>
</dbReference>